<sequence length="611" mass="69638">MKRFMQVILAALFVIVPFNQMANAEEANCETDEWSEESTYTEGDRVLHDGEIYEAKWWTQGENPNDSGEWDVWKVASECTNDGEESLPVWSEQDTYEDGDRVQHEGTIYEAKWWTQGENPDDSGEWDVWEKIDQHELRVMSFNIWLGGDQVSFDETVRAVEEADADIVGVQEEGGNLDRLADELGYYADHNQEIISRYPIIDVGHPDYVYVEVEPEEVVAVSNVHLLHDPYGPYDIRDGFTVEQVIGNERHHMMEMRSRFHSLTELQKDDVPVFLTGDFNVPSHLDWTEETKEENFNTVVEWPVSMHLDDLGFRDSYREINESPLEFPSYTWTPGDPPGDINDDEVHDRIDFIYAAGTSITENSEVVAEVGPYSDIELENWPSDHRAVVSTFTSTSVPAPEEEVALSQMEYEVGETIDVNFYVDDQPSEKDQVAAIYPKDGDREENPLLWNYTGSNNQEPGEPKQEGTISFDEDSVSSSEWPLPAGEYEAVFLADGDDERATSSFEVLKSSESATLNVEPEQKHGEPIQVEWEDATGFPYDWVGIYPIDESPDDISSLQWQYLGGERQGSLFLDGSWGDTDVLDPGEYRIYMFENEGHDILTSTEITVVDE</sequence>
<protein>
    <submittedName>
        <fullName evidence="6">Endonuclease/exonuclease/phosphatase family protein</fullName>
    </submittedName>
</protein>
<dbReference type="GO" id="GO:0004553">
    <property type="term" value="F:hydrolase activity, hydrolyzing O-glycosyl compounds"/>
    <property type="evidence" value="ECO:0007669"/>
    <property type="project" value="InterPro"/>
</dbReference>
<gene>
    <name evidence="6" type="ORF">HUG15_04520</name>
</gene>
<dbReference type="CDD" id="cd12215">
    <property type="entry name" value="ChiC_BD"/>
    <property type="match status" value="2"/>
</dbReference>
<feature type="region of interest" description="Disordered" evidence="3">
    <location>
        <begin position="452"/>
        <end position="480"/>
    </location>
</feature>
<dbReference type="Pfam" id="PF03372">
    <property type="entry name" value="Exo_endo_phos"/>
    <property type="match status" value="1"/>
</dbReference>
<dbReference type="PANTHER" id="PTHR41349:SF1">
    <property type="entry name" value="PROTEIN CBG08683"/>
    <property type="match status" value="1"/>
</dbReference>
<keyword evidence="6" id="KW-0540">Nuclease</keyword>
<evidence type="ECO:0000313" key="6">
    <source>
        <dbReference type="EMBL" id="QQK74937.1"/>
    </source>
</evidence>
<dbReference type="Gene3D" id="2.10.10.20">
    <property type="entry name" value="Carbohydrate-binding module superfamily 5/12"/>
    <property type="match status" value="2"/>
</dbReference>
<evidence type="ECO:0000256" key="4">
    <source>
        <dbReference type="SAM" id="SignalP"/>
    </source>
</evidence>
<dbReference type="GO" id="GO:0004519">
    <property type="term" value="F:endonuclease activity"/>
    <property type="evidence" value="ECO:0007669"/>
    <property type="project" value="UniProtKB-KW"/>
</dbReference>
<feature type="chain" id="PRO_5032568954" evidence="4">
    <location>
        <begin position="25"/>
        <end position="611"/>
    </location>
</feature>
<name>A0A7T6Z1H6_9BACI</name>
<feature type="domain" description="Chitin-binding type-3" evidence="5">
    <location>
        <begin position="87"/>
        <end position="132"/>
    </location>
</feature>
<keyword evidence="4" id="KW-0732">Signal</keyword>
<dbReference type="Gene3D" id="3.60.10.10">
    <property type="entry name" value="Endonuclease/exonuclease/phosphatase"/>
    <property type="match status" value="1"/>
</dbReference>
<dbReference type="GO" id="GO:0005576">
    <property type="term" value="C:extracellular region"/>
    <property type="evidence" value="ECO:0007669"/>
    <property type="project" value="InterPro"/>
</dbReference>
<dbReference type="InterPro" id="IPR003610">
    <property type="entry name" value="CBM5/12"/>
</dbReference>
<evidence type="ECO:0000256" key="2">
    <source>
        <dbReference type="ARBA" id="ARBA00023326"/>
    </source>
</evidence>
<dbReference type="InterPro" id="IPR005135">
    <property type="entry name" value="Endo/exonuclease/phosphatase"/>
</dbReference>
<dbReference type="KEGG" id="scia:HUG15_04520"/>
<dbReference type="RefSeq" id="WP_200127403.1">
    <property type="nucleotide sequence ID" value="NZ_CP054705.1"/>
</dbReference>
<dbReference type="InterPro" id="IPR036573">
    <property type="entry name" value="CBM_sf_5/12"/>
</dbReference>
<evidence type="ECO:0000256" key="1">
    <source>
        <dbReference type="ARBA" id="ARBA00022801"/>
    </source>
</evidence>
<evidence type="ECO:0000256" key="3">
    <source>
        <dbReference type="SAM" id="MobiDB-lite"/>
    </source>
</evidence>
<dbReference type="GO" id="GO:0004527">
    <property type="term" value="F:exonuclease activity"/>
    <property type="evidence" value="ECO:0007669"/>
    <property type="project" value="UniProtKB-KW"/>
</dbReference>
<keyword evidence="6" id="KW-0269">Exonuclease</keyword>
<dbReference type="EMBL" id="CP054705">
    <property type="protein sequence ID" value="QQK74937.1"/>
    <property type="molecule type" value="Genomic_DNA"/>
</dbReference>
<evidence type="ECO:0000313" key="7">
    <source>
        <dbReference type="Proteomes" id="UP000595823"/>
    </source>
</evidence>
<dbReference type="AlphaFoldDB" id="A0A7T6Z1H6"/>
<dbReference type="PANTHER" id="PTHR41349">
    <property type="match status" value="1"/>
</dbReference>
<keyword evidence="1" id="KW-0378">Hydrolase</keyword>
<dbReference type="InterPro" id="IPR036691">
    <property type="entry name" value="Endo/exonu/phosph_ase_sf"/>
</dbReference>
<feature type="domain" description="Chitin-binding type-3" evidence="5">
    <location>
        <begin position="31"/>
        <end position="76"/>
    </location>
</feature>
<dbReference type="SUPFAM" id="SSF51055">
    <property type="entry name" value="Carbohydrate binding domain"/>
    <property type="match status" value="2"/>
</dbReference>
<proteinExistence type="predicted"/>
<keyword evidence="2" id="KW-0624">Polysaccharide degradation</keyword>
<dbReference type="GO" id="GO:0030246">
    <property type="term" value="F:carbohydrate binding"/>
    <property type="evidence" value="ECO:0007669"/>
    <property type="project" value="InterPro"/>
</dbReference>
<dbReference type="SUPFAM" id="SSF56219">
    <property type="entry name" value="DNase I-like"/>
    <property type="match status" value="1"/>
</dbReference>
<dbReference type="SMART" id="SM00495">
    <property type="entry name" value="ChtBD3"/>
    <property type="match status" value="2"/>
</dbReference>
<evidence type="ECO:0000259" key="5">
    <source>
        <dbReference type="SMART" id="SM00495"/>
    </source>
</evidence>
<accession>A0A7T6Z1H6</accession>
<organism evidence="6 7">
    <name type="scientific">Salicibibacter cibarius</name>
    <dbReference type="NCBI Taxonomy" id="2743000"/>
    <lineage>
        <taxon>Bacteria</taxon>
        <taxon>Bacillati</taxon>
        <taxon>Bacillota</taxon>
        <taxon>Bacilli</taxon>
        <taxon>Bacillales</taxon>
        <taxon>Bacillaceae</taxon>
        <taxon>Salicibibacter</taxon>
    </lineage>
</organism>
<dbReference type="Proteomes" id="UP000595823">
    <property type="component" value="Chromosome"/>
</dbReference>
<reference evidence="6 7" key="1">
    <citation type="submission" date="2020-06" db="EMBL/GenBank/DDBJ databases">
        <title>Genomic analysis of Salicibibacter sp. NKC5-3.</title>
        <authorList>
            <person name="Oh Y.J."/>
        </authorList>
    </citation>
    <scope>NUCLEOTIDE SEQUENCE [LARGE SCALE GENOMIC DNA]</scope>
    <source>
        <strain evidence="6 7">NKC5-3</strain>
    </source>
</reference>
<feature type="signal peptide" evidence="4">
    <location>
        <begin position="1"/>
        <end position="24"/>
    </location>
</feature>
<keyword evidence="2" id="KW-0119">Carbohydrate metabolism</keyword>
<keyword evidence="6" id="KW-0255">Endonuclease</keyword>
<keyword evidence="7" id="KW-1185">Reference proteome</keyword>
<dbReference type="GO" id="GO:0000272">
    <property type="term" value="P:polysaccharide catabolic process"/>
    <property type="evidence" value="ECO:0007669"/>
    <property type="project" value="UniProtKB-KW"/>
</dbReference>
<dbReference type="Pfam" id="PF02839">
    <property type="entry name" value="CBM_5_12"/>
    <property type="match status" value="2"/>
</dbReference>